<dbReference type="SUPFAM" id="SSF46785">
    <property type="entry name" value="Winged helix' DNA-binding domain"/>
    <property type="match status" value="1"/>
</dbReference>
<sequence length="232" mass="26208">MLSIPQQTLLRSTVWFNAMTVAVQDAFMGVIKLQKLSKGSQLYAKGDVGTGFHCVLEGRVKVSNIHSSGKQMVLAYLDVGSWFGEISMFDGLGRSHDTHADSDAVLAFISRADFHRLLNQYPETYHYFTQLLCQRLRTTFNFIDSTAGLSLKQQLAKRLILLSSNFGQRLAGHNLIEITASQETLAMMINSSRQTINRLLKEMEQQGYLRTHYGRITLLDIAQLKQLCEWDG</sequence>
<dbReference type="PANTHER" id="PTHR24567:SF74">
    <property type="entry name" value="HTH-TYPE TRANSCRIPTIONAL REGULATOR ARCR"/>
    <property type="match status" value="1"/>
</dbReference>
<name>A0ABT7SXQ6_9ALTE</name>
<evidence type="ECO:0000256" key="2">
    <source>
        <dbReference type="ARBA" id="ARBA00023125"/>
    </source>
</evidence>
<dbReference type="InterPro" id="IPR050397">
    <property type="entry name" value="Env_Response_Regulators"/>
</dbReference>
<evidence type="ECO:0000256" key="3">
    <source>
        <dbReference type="ARBA" id="ARBA00023163"/>
    </source>
</evidence>
<comment type="caution">
    <text evidence="6">The sequence shown here is derived from an EMBL/GenBank/DDBJ whole genome shotgun (WGS) entry which is preliminary data.</text>
</comment>
<protein>
    <submittedName>
        <fullName evidence="6">Crp/Fnr family transcriptional regulator</fullName>
    </submittedName>
</protein>
<keyword evidence="2" id="KW-0238">DNA-binding</keyword>
<dbReference type="RefSeq" id="WP_289364629.1">
    <property type="nucleotide sequence ID" value="NZ_JAUCBP010000007.1"/>
</dbReference>
<keyword evidence="3" id="KW-0804">Transcription</keyword>
<dbReference type="SMART" id="SM00419">
    <property type="entry name" value="HTH_CRP"/>
    <property type="match status" value="1"/>
</dbReference>
<proteinExistence type="predicted"/>
<dbReference type="PANTHER" id="PTHR24567">
    <property type="entry name" value="CRP FAMILY TRANSCRIPTIONAL REGULATORY PROTEIN"/>
    <property type="match status" value="1"/>
</dbReference>
<reference evidence="6 7" key="1">
    <citation type="submission" date="2023-06" db="EMBL/GenBank/DDBJ databases">
        <title>Alteromonas sp. ASW11-36 isolated from intertidal sand.</title>
        <authorList>
            <person name="Li Y."/>
        </authorList>
    </citation>
    <scope>NUCLEOTIDE SEQUENCE [LARGE SCALE GENOMIC DNA]</scope>
    <source>
        <strain evidence="6 7">ASW11-36</strain>
    </source>
</reference>
<dbReference type="PROSITE" id="PS50042">
    <property type="entry name" value="CNMP_BINDING_3"/>
    <property type="match status" value="1"/>
</dbReference>
<dbReference type="Pfam" id="PF13545">
    <property type="entry name" value="HTH_Crp_2"/>
    <property type="match status" value="1"/>
</dbReference>
<dbReference type="InterPro" id="IPR036390">
    <property type="entry name" value="WH_DNA-bd_sf"/>
</dbReference>
<evidence type="ECO:0000313" key="7">
    <source>
        <dbReference type="Proteomes" id="UP001234343"/>
    </source>
</evidence>
<dbReference type="Gene3D" id="2.60.120.10">
    <property type="entry name" value="Jelly Rolls"/>
    <property type="match status" value="1"/>
</dbReference>
<gene>
    <name evidence="6" type="ORF">QTP81_06925</name>
</gene>
<dbReference type="InterPro" id="IPR012318">
    <property type="entry name" value="HTH_CRP"/>
</dbReference>
<feature type="domain" description="Cyclic nucleotide-binding" evidence="4">
    <location>
        <begin position="15"/>
        <end position="135"/>
    </location>
</feature>
<dbReference type="EMBL" id="JAUCBP010000007">
    <property type="protein sequence ID" value="MDM7860324.1"/>
    <property type="molecule type" value="Genomic_DNA"/>
</dbReference>
<dbReference type="Proteomes" id="UP001234343">
    <property type="component" value="Unassembled WGS sequence"/>
</dbReference>
<organism evidence="6 7">
    <name type="scientific">Alteromonas arenosi</name>
    <dbReference type="NCBI Taxonomy" id="3055817"/>
    <lineage>
        <taxon>Bacteria</taxon>
        <taxon>Pseudomonadati</taxon>
        <taxon>Pseudomonadota</taxon>
        <taxon>Gammaproteobacteria</taxon>
        <taxon>Alteromonadales</taxon>
        <taxon>Alteromonadaceae</taxon>
        <taxon>Alteromonas/Salinimonas group</taxon>
        <taxon>Alteromonas</taxon>
    </lineage>
</organism>
<accession>A0ABT7SXQ6</accession>
<evidence type="ECO:0000256" key="1">
    <source>
        <dbReference type="ARBA" id="ARBA00023015"/>
    </source>
</evidence>
<evidence type="ECO:0000259" key="4">
    <source>
        <dbReference type="PROSITE" id="PS50042"/>
    </source>
</evidence>
<dbReference type="SUPFAM" id="SSF51206">
    <property type="entry name" value="cAMP-binding domain-like"/>
    <property type="match status" value="1"/>
</dbReference>
<evidence type="ECO:0000259" key="5">
    <source>
        <dbReference type="PROSITE" id="PS51063"/>
    </source>
</evidence>
<dbReference type="SMART" id="SM00100">
    <property type="entry name" value="cNMP"/>
    <property type="match status" value="1"/>
</dbReference>
<dbReference type="InterPro" id="IPR000595">
    <property type="entry name" value="cNMP-bd_dom"/>
</dbReference>
<dbReference type="CDD" id="cd00038">
    <property type="entry name" value="CAP_ED"/>
    <property type="match status" value="1"/>
</dbReference>
<dbReference type="InterPro" id="IPR018490">
    <property type="entry name" value="cNMP-bd_dom_sf"/>
</dbReference>
<dbReference type="InterPro" id="IPR014710">
    <property type="entry name" value="RmlC-like_jellyroll"/>
</dbReference>
<keyword evidence="7" id="KW-1185">Reference proteome</keyword>
<feature type="domain" description="HTH crp-type" evidence="5">
    <location>
        <begin position="149"/>
        <end position="222"/>
    </location>
</feature>
<keyword evidence="1" id="KW-0805">Transcription regulation</keyword>
<dbReference type="Pfam" id="PF00027">
    <property type="entry name" value="cNMP_binding"/>
    <property type="match status" value="1"/>
</dbReference>
<dbReference type="PROSITE" id="PS51063">
    <property type="entry name" value="HTH_CRP_2"/>
    <property type="match status" value="1"/>
</dbReference>
<evidence type="ECO:0000313" key="6">
    <source>
        <dbReference type="EMBL" id="MDM7860324.1"/>
    </source>
</evidence>